<organism evidence="1 2">
    <name type="scientific">Pseudonocardia sulfidoxydans NBRC 16205</name>
    <dbReference type="NCBI Taxonomy" id="1223511"/>
    <lineage>
        <taxon>Bacteria</taxon>
        <taxon>Bacillati</taxon>
        <taxon>Actinomycetota</taxon>
        <taxon>Actinomycetes</taxon>
        <taxon>Pseudonocardiales</taxon>
        <taxon>Pseudonocardiaceae</taxon>
        <taxon>Pseudonocardia</taxon>
    </lineage>
</organism>
<evidence type="ECO:0000313" key="1">
    <source>
        <dbReference type="EMBL" id="GEL25636.1"/>
    </source>
</evidence>
<keyword evidence="2" id="KW-1185">Reference proteome</keyword>
<comment type="caution">
    <text evidence="1">The sequence shown here is derived from an EMBL/GenBank/DDBJ whole genome shotgun (WGS) entry which is preliminary data.</text>
</comment>
<dbReference type="InterPro" id="IPR014825">
    <property type="entry name" value="DNA_alkylation"/>
</dbReference>
<dbReference type="Gene3D" id="1.25.10.90">
    <property type="match status" value="1"/>
</dbReference>
<accession>A0A511DLE8</accession>
<protein>
    <submittedName>
        <fullName evidence="1">DNA alkylation repair protein</fullName>
    </submittedName>
</protein>
<dbReference type="PANTHER" id="PTHR34070">
    <property type="entry name" value="ARMADILLO-TYPE FOLD"/>
    <property type="match status" value="1"/>
</dbReference>
<proteinExistence type="predicted"/>
<dbReference type="CDD" id="cd07064">
    <property type="entry name" value="AlkD_like_1"/>
    <property type="match status" value="1"/>
</dbReference>
<evidence type="ECO:0000313" key="2">
    <source>
        <dbReference type="Proteomes" id="UP000321685"/>
    </source>
</evidence>
<name>A0A511DLE8_9PSEU</name>
<dbReference type="Pfam" id="PF08713">
    <property type="entry name" value="DNA_alkylation"/>
    <property type="match status" value="1"/>
</dbReference>
<dbReference type="InterPro" id="IPR016024">
    <property type="entry name" value="ARM-type_fold"/>
</dbReference>
<dbReference type="SUPFAM" id="SSF48371">
    <property type="entry name" value="ARM repeat"/>
    <property type="match status" value="1"/>
</dbReference>
<dbReference type="RefSeq" id="WP_147112209.1">
    <property type="nucleotide sequence ID" value="NZ_BJVJ01000059.1"/>
</dbReference>
<sequence length="228" mass="25563">MTDAASDLVAAARAGLADLGDTAAAADMQRYMKSEMPFHGVPAPARETLLRALVEFHPLPDDEVGPAADALWDGATRREERYLATGLVGHRRYARLVDPSWVPRLRHWIVTGAWWDHVDEIASRRIGPLLRAHPVQLRPVVVAWSTDPDPWLRRTSIICQLQAKGDTDLDLLTDAIEASIDDRDFFLRKGIGWALRQYARTDPGWVRAFADSHPQLSPLSRKEALKHL</sequence>
<dbReference type="PANTHER" id="PTHR34070:SF1">
    <property type="entry name" value="DNA ALKYLATION REPAIR PROTEIN"/>
    <property type="match status" value="1"/>
</dbReference>
<gene>
    <name evidence="1" type="ORF">PSU4_45900</name>
</gene>
<dbReference type="EMBL" id="BJVJ01000059">
    <property type="protein sequence ID" value="GEL25636.1"/>
    <property type="molecule type" value="Genomic_DNA"/>
</dbReference>
<dbReference type="OrthoDB" id="9775346at2"/>
<reference evidence="1 2" key="1">
    <citation type="submission" date="2019-07" db="EMBL/GenBank/DDBJ databases">
        <title>Whole genome shotgun sequence of Pseudonocardia sulfidoxydans NBRC 16205.</title>
        <authorList>
            <person name="Hosoyama A."/>
            <person name="Uohara A."/>
            <person name="Ohji S."/>
            <person name="Ichikawa N."/>
        </authorList>
    </citation>
    <scope>NUCLEOTIDE SEQUENCE [LARGE SCALE GENOMIC DNA]</scope>
    <source>
        <strain evidence="1 2">NBRC 16205</strain>
    </source>
</reference>
<dbReference type="Proteomes" id="UP000321685">
    <property type="component" value="Unassembled WGS sequence"/>
</dbReference>
<dbReference type="AlphaFoldDB" id="A0A511DLE8"/>